<dbReference type="InterPro" id="IPR017559">
    <property type="entry name" value="AhpC"/>
</dbReference>
<dbReference type="PANTHER" id="PTHR10681:SF121">
    <property type="entry name" value="ALKYL HYDROPEROXIDE REDUCTASE C"/>
    <property type="match status" value="1"/>
</dbReference>
<dbReference type="EC" id="1.11.1.24" evidence="4"/>
<organism evidence="20 21">
    <name type="scientific">Diploscapter pachys</name>
    <dbReference type="NCBI Taxonomy" id="2018661"/>
    <lineage>
        <taxon>Eukaryota</taxon>
        <taxon>Metazoa</taxon>
        <taxon>Ecdysozoa</taxon>
        <taxon>Nematoda</taxon>
        <taxon>Chromadorea</taxon>
        <taxon>Rhabditida</taxon>
        <taxon>Rhabditina</taxon>
        <taxon>Rhabditomorpha</taxon>
        <taxon>Rhabditoidea</taxon>
        <taxon>Rhabditidae</taxon>
        <taxon>Diploscapter</taxon>
    </lineage>
</organism>
<dbReference type="STRING" id="2018661.A0A2A2K5V8"/>
<keyword evidence="10 17" id="KW-0560">Oxidoreductase</keyword>
<evidence type="ECO:0000256" key="12">
    <source>
        <dbReference type="ARBA" id="ARBA00023284"/>
    </source>
</evidence>
<name>A0A2A2K5V8_9BILA</name>
<dbReference type="GO" id="GO:0006979">
    <property type="term" value="P:response to oxidative stress"/>
    <property type="evidence" value="ECO:0007669"/>
    <property type="project" value="InterPro"/>
</dbReference>
<dbReference type="Pfam" id="PF00578">
    <property type="entry name" value="AhpC-TSA"/>
    <property type="match status" value="1"/>
</dbReference>
<evidence type="ECO:0000256" key="11">
    <source>
        <dbReference type="ARBA" id="ARBA00023157"/>
    </source>
</evidence>
<dbReference type="Proteomes" id="UP000218231">
    <property type="component" value="Unassembled WGS sequence"/>
</dbReference>
<keyword evidence="9 17" id="KW-0049">Antioxidant</keyword>
<protein>
    <recommendedName>
        <fullName evidence="6">Alkyl hydroperoxide reductase C</fullName>
        <ecNumber evidence="4">1.11.1.24</ecNumber>
        <ecNumber evidence="5">1.11.1.26</ecNumber>
    </recommendedName>
    <alternativeName>
        <fullName evidence="13">Peroxiredoxin</fullName>
    </alternativeName>
    <alternativeName>
        <fullName evidence="14">Thioredoxin peroxidase</fullName>
    </alternativeName>
</protein>
<evidence type="ECO:0000256" key="18">
    <source>
        <dbReference type="PIRSR" id="PIRSR000239-1"/>
    </source>
</evidence>
<evidence type="ECO:0000256" key="5">
    <source>
        <dbReference type="ARBA" id="ARBA00013021"/>
    </source>
</evidence>
<comment type="caution">
    <text evidence="20">The sequence shown here is derived from an EMBL/GenBank/DDBJ whole genome shotgun (WGS) entry which is preliminary data.</text>
</comment>
<keyword evidence="11" id="KW-1015">Disulfide bond</keyword>
<dbReference type="OrthoDB" id="10021707at2759"/>
<keyword evidence="7" id="KW-0963">Cytoplasm</keyword>
<evidence type="ECO:0000259" key="19">
    <source>
        <dbReference type="PROSITE" id="PS51352"/>
    </source>
</evidence>
<dbReference type="GO" id="GO:0045454">
    <property type="term" value="P:cell redox homeostasis"/>
    <property type="evidence" value="ECO:0007669"/>
    <property type="project" value="TreeGrafter"/>
</dbReference>
<dbReference type="GO" id="GO:0042744">
    <property type="term" value="P:hydrogen peroxide catabolic process"/>
    <property type="evidence" value="ECO:0007669"/>
    <property type="project" value="TreeGrafter"/>
</dbReference>
<evidence type="ECO:0000313" key="21">
    <source>
        <dbReference type="Proteomes" id="UP000218231"/>
    </source>
</evidence>
<evidence type="ECO:0000256" key="2">
    <source>
        <dbReference type="ARBA" id="ARBA00009796"/>
    </source>
</evidence>
<feature type="active site" description="Cysteine sulfenic acid (-SOH) intermediate; for peroxidase activity" evidence="18">
    <location>
        <position position="73"/>
    </location>
</feature>
<keyword evidence="8 17" id="KW-0575">Peroxidase</keyword>
<keyword evidence="12 17" id="KW-0676">Redox-active center</keyword>
<gene>
    <name evidence="20" type="ORF">WR25_22953</name>
</gene>
<sequence>MRRKQINFALQHDRLYRLHTIQRRRPMALIGSKLKPFTTQAYKEGKFVSVSDTDVLGNWAVFFFYPADFTFVCPTELEDLADVYPTLQKMGVEVYSVSTDTHFSHKAWHDSSPAIGKINYYMLGDQNHAISNNFEILREGQGLADRGTFVIDPEGVIQLIEVTSEGVGRNAAELLRKIKAAQYIAAHPGEVCPAKWEEGEETLAPSLDLVGKI</sequence>
<dbReference type="GO" id="GO:0033554">
    <property type="term" value="P:cellular response to stress"/>
    <property type="evidence" value="ECO:0007669"/>
    <property type="project" value="TreeGrafter"/>
</dbReference>
<dbReference type="GO" id="GO:0005829">
    <property type="term" value="C:cytosol"/>
    <property type="evidence" value="ECO:0007669"/>
    <property type="project" value="TreeGrafter"/>
</dbReference>
<evidence type="ECO:0000256" key="13">
    <source>
        <dbReference type="ARBA" id="ARBA00032077"/>
    </source>
</evidence>
<evidence type="ECO:0000256" key="4">
    <source>
        <dbReference type="ARBA" id="ARBA00013017"/>
    </source>
</evidence>
<dbReference type="Pfam" id="PF10417">
    <property type="entry name" value="1-cysPrx_C"/>
    <property type="match status" value="1"/>
</dbReference>
<dbReference type="InterPro" id="IPR013766">
    <property type="entry name" value="Thioredoxin_domain"/>
</dbReference>
<evidence type="ECO:0000256" key="7">
    <source>
        <dbReference type="ARBA" id="ARBA00022490"/>
    </source>
</evidence>
<proteinExistence type="inferred from homology"/>
<dbReference type="AlphaFoldDB" id="A0A2A2K5V8"/>
<dbReference type="InterPro" id="IPR036249">
    <property type="entry name" value="Thioredoxin-like_sf"/>
</dbReference>
<dbReference type="InterPro" id="IPR000866">
    <property type="entry name" value="AhpC/TSA"/>
</dbReference>
<dbReference type="PIRSF" id="PIRSF000239">
    <property type="entry name" value="AHPC"/>
    <property type="match status" value="1"/>
</dbReference>
<dbReference type="InterPro" id="IPR019479">
    <property type="entry name" value="Peroxiredoxin_C"/>
</dbReference>
<reference evidence="20 21" key="1">
    <citation type="journal article" date="2017" name="Curr. Biol.">
        <title>Genome architecture and evolution of a unichromosomal asexual nematode.</title>
        <authorList>
            <person name="Fradin H."/>
            <person name="Zegar C."/>
            <person name="Gutwein M."/>
            <person name="Lucas J."/>
            <person name="Kovtun M."/>
            <person name="Corcoran D."/>
            <person name="Baugh L.R."/>
            <person name="Kiontke K."/>
            <person name="Gunsalus K."/>
            <person name="Fitch D.H."/>
            <person name="Piano F."/>
        </authorList>
    </citation>
    <scope>NUCLEOTIDE SEQUENCE [LARGE SCALE GENOMIC DNA]</scope>
    <source>
        <strain evidence="20">PF1309</strain>
    </source>
</reference>
<evidence type="ECO:0000256" key="17">
    <source>
        <dbReference type="PIRNR" id="PIRNR000239"/>
    </source>
</evidence>
<comment type="function">
    <text evidence="17">Thiol-specific peroxidase that catalyzes the reduction of hydrogen peroxide and organic hydroperoxides to water and alcohols, respectively.</text>
</comment>
<evidence type="ECO:0000256" key="1">
    <source>
        <dbReference type="ARBA" id="ARBA00004496"/>
    </source>
</evidence>
<dbReference type="PROSITE" id="PS51352">
    <property type="entry name" value="THIOREDOXIN_2"/>
    <property type="match status" value="1"/>
</dbReference>
<evidence type="ECO:0000256" key="3">
    <source>
        <dbReference type="ARBA" id="ARBA00011654"/>
    </source>
</evidence>
<dbReference type="GO" id="GO:0102039">
    <property type="term" value="F:NADH-dependent peroxiredoxin activity"/>
    <property type="evidence" value="ECO:0007669"/>
    <property type="project" value="UniProtKB-EC"/>
</dbReference>
<dbReference type="CDD" id="cd03015">
    <property type="entry name" value="PRX_Typ2cys"/>
    <property type="match status" value="1"/>
</dbReference>
<comment type="subcellular location">
    <subcellularLocation>
        <location evidence="1">Cytoplasm</location>
    </subcellularLocation>
</comment>
<dbReference type="FunFam" id="3.40.30.10:FF:000002">
    <property type="entry name" value="Alkyl hydroperoxide reductase C"/>
    <property type="match status" value="1"/>
</dbReference>
<comment type="subunit">
    <text evidence="3">Homodimer; disulfide-linked, upon oxidation. 5 homodimers assemble to form a ring-like decamer.</text>
</comment>
<accession>A0A2A2K5V8</accession>
<dbReference type="GO" id="GO:0008379">
    <property type="term" value="F:thioredoxin peroxidase activity"/>
    <property type="evidence" value="ECO:0007669"/>
    <property type="project" value="TreeGrafter"/>
</dbReference>
<evidence type="ECO:0000256" key="15">
    <source>
        <dbReference type="ARBA" id="ARBA00047572"/>
    </source>
</evidence>
<feature type="domain" description="Thioredoxin" evidence="19">
    <location>
        <begin position="28"/>
        <end position="183"/>
    </location>
</feature>
<dbReference type="InterPro" id="IPR050217">
    <property type="entry name" value="Peroxiredoxin"/>
</dbReference>
<evidence type="ECO:0000256" key="16">
    <source>
        <dbReference type="ARBA" id="ARBA00049091"/>
    </source>
</evidence>
<evidence type="ECO:0000256" key="10">
    <source>
        <dbReference type="ARBA" id="ARBA00023002"/>
    </source>
</evidence>
<comment type="catalytic activity">
    <reaction evidence="16">
        <text>a hydroperoxide + [thioredoxin]-dithiol = an alcohol + [thioredoxin]-disulfide + H2O</text>
        <dbReference type="Rhea" id="RHEA:62620"/>
        <dbReference type="Rhea" id="RHEA-COMP:10698"/>
        <dbReference type="Rhea" id="RHEA-COMP:10700"/>
        <dbReference type="ChEBI" id="CHEBI:15377"/>
        <dbReference type="ChEBI" id="CHEBI:29950"/>
        <dbReference type="ChEBI" id="CHEBI:30879"/>
        <dbReference type="ChEBI" id="CHEBI:35924"/>
        <dbReference type="ChEBI" id="CHEBI:50058"/>
        <dbReference type="EC" id="1.11.1.24"/>
    </reaction>
</comment>
<dbReference type="PANTHER" id="PTHR10681">
    <property type="entry name" value="THIOREDOXIN PEROXIDASE"/>
    <property type="match status" value="1"/>
</dbReference>
<evidence type="ECO:0000256" key="9">
    <source>
        <dbReference type="ARBA" id="ARBA00022862"/>
    </source>
</evidence>
<dbReference type="SUPFAM" id="SSF52833">
    <property type="entry name" value="Thioredoxin-like"/>
    <property type="match status" value="1"/>
</dbReference>
<dbReference type="EC" id="1.11.1.26" evidence="5"/>
<dbReference type="Gene3D" id="3.40.30.10">
    <property type="entry name" value="Glutaredoxin"/>
    <property type="match status" value="1"/>
</dbReference>
<comment type="similarity">
    <text evidence="2">Belongs to the peroxiredoxin family. AhpC/Prx1 subfamily.</text>
</comment>
<keyword evidence="21" id="KW-1185">Reference proteome</keyword>
<evidence type="ECO:0000256" key="8">
    <source>
        <dbReference type="ARBA" id="ARBA00022559"/>
    </source>
</evidence>
<evidence type="ECO:0000256" key="6">
    <source>
        <dbReference type="ARBA" id="ARBA00017462"/>
    </source>
</evidence>
<dbReference type="NCBIfam" id="TIGR03137">
    <property type="entry name" value="AhpC"/>
    <property type="match status" value="1"/>
</dbReference>
<evidence type="ECO:0000256" key="14">
    <source>
        <dbReference type="ARBA" id="ARBA00032824"/>
    </source>
</evidence>
<comment type="catalytic activity">
    <reaction evidence="15">
        <text>a hydroperoxide + NADH + H(+) = an alcohol + NAD(+) + H2O</text>
        <dbReference type="Rhea" id="RHEA:62628"/>
        <dbReference type="ChEBI" id="CHEBI:15377"/>
        <dbReference type="ChEBI" id="CHEBI:15378"/>
        <dbReference type="ChEBI" id="CHEBI:30879"/>
        <dbReference type="ChEBI" id="CHEBI:35924"/>
        <dbReference type="ChEBI" id="CHEBI:57540"/>
        <dbReference type="ChEBI" id="CHEBI:57945"/>
        <dbReference type="EC" id="1.11.1.26"/>
    </reaction>
</comment>
<evidence type="ECO:0000313" key="20">
    <source>
        <dbReference type="EMBL" id="PAV69367.1"/>
    </source>
</evidence>
<dbReference type="EMBL" id="LIAE01009536">
    <property type="protein sequence ID" value="PAV69367.1"/>
    <property type="molecule type" value="Genomic_DNA"/>
</dbReference>
<dbReference type="InterPro" id="IPR024706">
    <property type="entry name" value="Peroxiredoxin_AhpC-typ"/>
</dbReference>